<reference evidence="1" key="1">
    <citation type="submission" date="2018-05" db="EMBL/GenBank/DDBJ databases">
        <authorList>
            <person name="Lanie J.A."/>
            <person name="Ng W.-L."/>
            <person name="Kazmierczak K.M."/>
            <person name="Andrzejewski T.M."/>
            <person name="Davidsen T.M."/>
            <person name="Wayne K.J."/>
            <person name="Tettelin H."/>
            <person name="Glass J.I."/>
            <person name="Rusch D."/>
            <person name="Podicherti R."/>
            <person name="Tsui H.-C.T."/>
            <person name="Winkler M.E."/>
        </authorList>
    </citation>
    <scope>NUCLEOTIDE SEQUENCE</scope>
</reference>
<dbReference type="EMBL" id="UINC01003505">
    <property type="protein sequence ID" value="SVA06913.1"/>
    <property type="molecule type" value="Genomic_DNA"/>
</dbReference>
<name>A0A381SZV7_9ZZZZ</name>
<organism evidence="1">
    <name type="scientific">marine metagenome</name>
    <dbReference type="NCBI Taxonomy" id="408172"/>
    <lineage>
        <taxon>unclassified sequences</taxon>
        <taxon>metagenomes</taxon>
        <taxon>ecological metagenomes</taxon>
    </lineage>
</organism>
<accession>A0A381SZV7</accession>
<proteinExistence type="predicted"/>
<dbReference type="AlphaFoldDB" id="A0A381SZV7"/>
<protein>
    <submittedName>
        <fullName evidence="1">Uncharacterized protein</fullName>
    </submittedName>
</protein>
<feature type="non-terminal residue" evidence="1">
    <location>
        <position position="1"/>
    </location>
</feature>
<gene>
    <name evidence="1" type="ORF">METZ01_LOCUS59767</name>
</gene>
<evidence type="ECO:0000313" key="1">
    <source>
        <dbReference type="EMBL" id="SVA06913.1"/>
    </source>
</evidence>
<sequence length="37" mass="4055">VPLRLNPEPMFEYACHEGNYGMDGTLTGARAIEKSGE</sequence>